<reference evidence="2" key="1">
    <citation type="journal article" date="2019" name="Int. J. Syst. Evol. Microbiol.">
        <title>The Global Catalogue of Microorganisms (GCM) 10K type strain sequencing project: providing services to taxonomists for standard genome sequencing and annotation.</title>
        <authorList>
            <consortium name="The Broad Institute Genomics Platform"/>
            <consortium name="The Broad Institute Genome Sequencing Center for Infectious Disease"/>
            <person name="Wu L."/>
            <person name="Ma J."/>
        </authorList>
    </citation>
    <scope>NUCLEOTIDE SEQUENCE [LARGE SCALE GENOMIC DNA]</scope>
    <source>
        <strain evidence="2">JCM 15592</strain>
    </source>
</reference>
<evidence type="ECO:0000313" key="1">
    <source>
        <dbReference type="EMBL" id="GAA1787884.1"/>
    </source>
</evidence>
<evidence type="ECO:0000313" key="2">
    <source>
        <dbReference type="Proteomes" id="UP001499938"/>
    </source>
</evidence>
<dbReference type="Gene3D" id="3.90.1150.30">
    <property type="match status" value="1"/>
</dbReference>
<dbReference type="InterPro" id="IPR058532">
    <property type="entry name" value="YjbR/MT2646/Rv2570-like"/>
</dbReference>
<dbReference type="PANTHER" id="PTHR35145:SF1">
    <property type="entry name" value="CYTOPLASMIC PROTEIN"/>
    <property type="match status" value="1"/>
</dbReference>
<dbReference type="RefSeq" id="WP_344082358.1">
    <property type="nucleotide sequence ID" value="NZ_BAAAPO010000016.1"/>
</dbReference>
<dbReference type="GO" id="GO:0003677">
    <property type="term" value="F:DNA binding"/>
    <property type="evidence" value="ECO:0007669"/>
    <property type="project" value="UniProtKB-KW"/>
</dbReference>
<dbReference type="Pfam" id="PF04237">
    <property type="entry name" value="YjbR"/>
    <property type="match status" value="1"/>
</dbReference>
<dbReference type="SUPFAM" id="SSF142906">
    <property type="entry name" value="YjbR-like"/>
    <property type="match status" value="1"/>
</dbReference>
<dbReference type="InterPro" id="IPR038056">
    <property type="entry name" value="YjbR-like_sf"/>
</dbReference>
<gene>
    <name evidence="1" type="ORF">GCM10009811_11230</name>
</gene>
<keyword evidence="2" id="KW-1185">Reference proteome</keyword>
<dbReference type="Proteomes" id="UP001499938">
    <property type="component" value="Unassembled WGS sequence"/>
</dbReference>
<sequence>MTPGEIRDYALAKPGAYPDEPWEGDLVAKVVEKIFVFGLGGNSIGVKCAANRAEADEWLARYPDDASVMPYIGRNGWNTLAVGGVIPDEEILEAIDTSYDLIISKLPKSKRQSAG</sequence>
<protein>
    <submittedName>
        <fullName evidence="1">MmcQ/YjbR family DNA-binding protein</fullName>
    </submittedName>
</protein>
<comment type="caution">
    <text evidence="1">The sequence shown here is derived from an EMBL/GenBank/DDBJ whole genome shotgun (WGS) entry which is preliminary data.</text>
</comment>
<organism evidence="1 2">
    <name type="scientific">Nostocoides veronense</name>
    <dbReference type="NCBI Taxonomy" id="330836"/>
    <lineage>
        <taxon>Bacteria</taxon>
        <taxon>Bacillati</taxon>
        <taxon>Actinomycetota</taxon>
        <taxon>Actinomycetes</taxon>
        <taxon>Micrococcales</taxon>
        <taxon>Intrasporangiaceae</taxon>
        <taxon>Nostocoides</taxon>
    </lineage>
</organism>
<keyword evidence="1" id="KW-0238">DNA-binding</keyword>
<dbReference type="InterPro" id="IPR007351">
    <property type="entry name" value="YjbR"/>
</dbReference>
<dbReference type="EMBL" id="BAAAPO010000016">
    <property type="protein sequence ID" value="GAA1787884.1"/>
    <property type="molecule type" value="Genomic_DNA"/>
</dbReference>
<accession>A0ABP4XQI8</accession>
<proteinExistence type="predicted"/>
<dbReference type="PANTHER" id="PTHR35145">
    <property type="entry name" value="CYTOPLASMIC PROTEIN-RELATED"/>
    <property type="match status" value="1"/>
</dbReference>
<name>A0ABP4XQI8_9MICO</name>